<name>A0A161V988_NODSP</name>
<accession>A0A161V988</accession>
<comment type="caution">
    <text evidence="2">The sequence shown here is derived from an EMBL/GenBank/DDBJ whole genome shotgun (WGS) entry which is preliminary data.</text>
</comment>
<proteinExistence type="predicted"/>
<dbReference type="EMBL" id="LWAJ01000288">
    <property type="protein sequence ID" value="KZL47676.1"/>
    <property type="molecule type" value="Genomic_DNA"/>
</dbReference>
<evidence type="ECO:0000313" key="3">
    <source>
        <dbReference type="Proteomes" id="UP000076555"/>
    </source>
</evidence>
<sequence length="406" mass="46573">MQIKFLTKKSLLSKAKFMWKTLVVLILSVLLFNPTPALAFNLNNFVNSIKSGDLNQTVNELQKVDLNKIDLNKVDLKQVVDVVNDINNTVNPPANVAPSLDYNKELQSYISKLKVDFDRILDSIRKLSSLPEKEGQESLATIESQLQELQEGQESLATIESQLQELQNYSSSRATQFDTWSSEQEKKYKELLNNINTMYREEQVLTREVKAKEAELPLLERQLGLEGSEYQKAYDEYQRLNREIQDNLGKLRLIRMELDGLQFDPFGIKSSFNQDIRELEAKNQSLEPRRNDLKSRFDRISTLRNAVKSKQSELVAKQSRIETLKRNQTKLESDKQKIASAVVLANEMSSFCNKAKEKIDSAKQKSETVTEYADALLSFSDPDILGEIRELEQLIVDLTKNLAWKA</sequence>
<evidence type="ECO:0000256" key="1">
    <source>
        <dbReference type="SAM" id="Coils"/>
    </source>
</evidence>
<dbReference type="Proteomes" id="UP000076555">
    <property type="component" value="Unassembled WGS sequence"/>
</dbReference>
<reference evidence="2 3" key="1">
    <citation type="submission" date="2016-04" db="EMBL/GenBank/DDBJ databases">
        <title>Draft Genome Assembly of the Bloom-forming Cyanobacterium Nodularia spumigena Strain CENA596 in Shrimp Production Ponds.</title>
        <authorList>
            <person name="Popin R.V."/>
            <person name="Rigonato J."/>
            <person name="Abreu V.A."/>
            <person name="Andreote A.P."/>
            <person name="Silveira S.B."/>
            <person name="Odebrecht C."/>
            <person name="Fiore M.F."/>
        </authorList>
    </citation>
    <scope>NUCLEOTIDE SEQUENCE [LARGE SCALE GENOMIC DNA]</scope>
    <source>
        <strain evidence="2 3">CENA596</strain>
    </source>
</reference>
<feature type="coiled-coil region" evidence="1">
    <location>
        <begin position="276"/>
        <end position="334"/>
    </location>
</feature>
<keyword evidence="1" id="KW-0175">Coiled coil</keyword>
<dbReference type="AlphaFoldDB" id="A0A161V988"/>
<gene>
    <name evidence="2" type="ORF">A2T98_22045</name>
</gene>
<evidence type="ECO:0000313" key="2">
    <source>
        <dbReference type="EMBL" id="KZL47676.1"/>
    </source>
</evidence>
<protein>
    <submittedName>
        <fullName evidence="2">Uncharacterized protein</fullName>
    </submittedName>
</protein>
<feature type="coiled-coil region" evidence="1">
    <location>
        <begin position="142"/>
        <end position="222"/>
    </location>
</feature>
<organism evidence="2 3">
    <name type="scientific">Nodularia spumigena CENA596</name>
    <dbReference type="NCBI Taxonomy" id="1819295"/>
    <lineage>
        <taxon>Bacteria</taxon>
        <taxon>Bacillati</taxon>
        <taxon>Cyanobacteriota</taxon>
        <taxon>Cyanophyceae</taxon>
        <taxon>Nostocales</taxon>
        <taxon>Nodulariaceae</taxon>
        <taxon>Nodularia</taxon>
    </lineage>
</organism>